<feature type="transmembrane region" description="Helical" evidence="1">
    <location>
        <begin position="12"/>
        <end position="30"/>
    </location>
</feature>
<accession>H5SMM5</accession>
<sequence length="175" mass="19886">MRSEERSWRPLAGIGLLAITLVVSLVLLFLTERSYGAFRETLRNLRFEIGLISWEEIAPQRARLRWLATVTVPDLNVPSWLELLDWHLRSADERVYLGFYTTSEVQIALTSGVKIPLEAVIEGPNFEKLQSLRAESSEVTLLFQGTARVMFRAPRGEVRKKVPVMGLFTLGKEGE</sequence>
<name>H5SMM5_9BACT</name>
<reference evidence="2" key="2">
    <citation type="journal article" date="2012" name="PLoS ONE">
        <title>A Deeply Branching Thermophilic Bacterium with an Ancient Acetyl-CoA Pathway Dominates a Subsurface Ecosystem.</title>
        <authorList>
            <person name="Takami H."/>
            <person name="Noguchi H."/>
            <person name="Takaki Y."/>
            <person name="Uchiyama I."/>
            <person name="Toyoda A."/>
            <person name="Nishi S."/>
            <person name="Chee G.-J."/>
            <person name="Arai W."/>
            <person name="Nunoura T."/>
            <person name="Itoh T."/>
            <person name="Hattori M."/>
            <person name="Takai K."/>
        </authorList>
    </citation>
    <scope>NUCLEOTIDE SEQUENCE</scope>
</reference>
<protein>
    <submittedName>
        <fullName evidence="2">Uncharacterized protein</fullName>
    </submittedName>
</protein>
<organism evidence="2">
    <name type="scientific">uncultured Acetothermia bacterium</name>
    <dbReference type="NCBI Taxonomy" id="236499"/>
    <lineage>
        <taxon>Bacteria</taxon>
        <taxon>Candidatus Bipolaricaulota</taxon>
        <taxon>environmental samples</taxon>
    </lineage>
</organism>
<dbReference type="AlphaFoldDB" id="H5SMM5"/>
<evidence type="ECO:0000256" key="1">
    <source>
        <dbReference type="SAM" id="Phobius"/>
    </source>
</evidence>
<reference evidence="2" key="1">
    <citation type="journal article" date="2005" name="Environ. Microbiol.">
        <title>Genetic and functional properties of uncultivated thermophilic crenarchaeotes from a subsurface gold mine as revealed by analysis of genome fragments.</title>
        <authorList>
            <person name="Nunoura T."/>
            <person name="Hirayama H."/>
            <person name="Takami H."/>
            <person name="Oida H."/>
            <person name="Nishi S."/>
            <person name="Shimamura S."/>
            <person name="Suzuki Y."/>
            <person name="Inagaki F."/>
            <person name="Takai K."/>
            <person name="Nealson K.H."/>
            <person name="Horikoshi K."/>
        </authorList>
    </citation>
    <scope>NUCLEOTIDE SEQUENCE</scope>
</reference>
<gene>
    <name evidence="2" type="ORF">HGMM_F50D11C20</name>
</gene>
<keyword evidence="1" id="KW-0812">Transmembrane</keyword>
<proteinExistence type="predicted"/>
<dbReference type="EMBL" id="AP011775">
    <property type="protein sequence ID" value="BAL57411.1"/>
    <property type="molecule type" value="Genomic_DNA"/>
</dbReference>
<keyword evidence="1" id="KW-0472">Membrane</keyword>
<evidence type="ECO:0000313" key="2">
    <source>
        <dbReference type="EMBL" id="BAL57411.1"/>
    </source>
</evidence>
<keyword evidence="1" id="KW-1133">Transmembrane helix</keyword>